<reference evidence="2" key="1">
    <citation type="submission" date="2020-06" db="EMBL/GenBank/DDBJ databases">
        <title>Analysis procedures for assessing recovery of high quality, complete, closed genomes from Nanopore long read metagenome sequencing.</title>
        <authorList>
            <person name="Bessarab I."/>
            <person name="Arumugam K."/>
            <person name="Haryono M."/>
            <person name="Liu X."/>
            <person name="Roy S."/>
            <person name="Zuniga-Montanez R.E."/>
            <person name="Qiu G."/>
            <person name="Drautz-Moses D.I."/>
            <person name="Law Y.Y."/>
            <person name="Wuertz S."/>
            <person name="Lauro F.M."/>
            <person name="Huson D.H."/>
            <person name="Williams R.B."/>
        </authorList>
    </citation>
    <scope>NUCLEOTIDE SEQUENCE [LARGE SCALE GENOMIC DNA]</scope>
    <source>
        <strain evidence="2">SSD2</strain>
    </source>
</reference>
<evidence type="ECO:0000256" key="1">
    <source>
        <dbReference type="SAM" id="Coils"/>
    </source>
</evidence>
<sequence>MSESQQLFDLVVTGHRSDKPVEALVREILTLLDDHSPHLEFKLSDALLFNNGMTSIRDGVTHEEAEDIRQRLLTLNVDCDIRPTLQIVPKEAEISVAETAVYTCPACGHQQPKRPPSDGRLEACEACGIVGERYQKGQRLQQVMESEKHRHENERSKRIREVLERAKQEEEALLQQEARRRLGLTEKPNRIGLKIAAAVAAISIGLGAVYYLNQPSPEELAKQEEEAAKAAAEAEQKKQEALAKTVQKVAEMSGRIQNMIPSGASG</sequence>
<organism evidence="2 3">
    <name type="scientific">Candidatus Thiothrix singaporensis</name>
    <dbReference type="NCBI Taxonomy" id="2799669"/>
    <lineage>
        <taxon>Bacteria</taxon>
        <taxon>Pseudomonadati</taxon>
        <taxon>Pseudomonadota</taxon>
        <taxon>Gammaproteobacteria</taxon>
        <taxon>Thiotrichales</taxon>
        <taxon>Thiotrichaceae</taxon>
        <taxon>Thiothrix</taxon>
    </lineage>
</organism>
<gene>
    <name evidence="2" type="ORF">HZT40_18345</name>
</gene>
<dbReference type="Proteomes" id="UP000510621">
    <property type="component" value="Chromosome"/>
</dbReference>
<dbReference type="AlphaFoldDB" id="A0A7L6AW90"/>
<dbReference type="KEGG" id="this:HZT40_18345"/>
<dbReference type="EMBL" id="CP059265">
    <property type="protein sequence ID" value="QLQ33227.1"/>
    <property type="molecule type" value="Genomic_DNA"/>
</dbReference>
<keyword evidence="1" id="KW-0175">Coiled coil</keyword>
<evidence type="ECO:0000313" key="3">
    <source>
        <dbReference type="Proteomes" id="UP000510621"/>
    </source>
</evidence>
<keyword evidence="3" id="KW-1185">Reference proteome</keyword>
<proteinExistence type="predicted"/>
<evidence type="ECO:0000313" key="2">
    <source>
        <dbReference type="EMBL" id="QLQ33227.1"/>
    </source>
</evidence>
<protein>
    <submittedName>
        <fullName evidence="2">Uncharacterized protein</fullName>
    </submittedName>
</protein>
<feature type="coiled-coil region" evidence="1">
    <location>
        <begin position="149"/>
        <end position="180"/>
    </location>
</feature>
<accession>A0A7L6AW90</accession>
<name>A0A7L6AW90_9GAMM</name>